<dbReference type="PROSITE" id="PS00211">
    <property type="entry name" value="ABC_TRANSPORTER_1"/>
    <property type="match status" value="1"/>
</dbReference>
<evidence type="ECO:0000256" key="3">
    <source>
        <dbReference type="ARBA" id="ARBA00022741"/>
    </source>
</evidence>
<keyword evidence="3" id="KW-0547">Nucleotide-binding</keyword>
<evidence type="ECO:0000313" key="11">
    <source>
        <dbReference type="EMBL" id="NHN84453.1"/>
    </source>
</evidence>
<evidence type="ECO:0000256" key="5">
    <source>
        <dbReference type="ARBA" id="ARBA00022989"/>
    </source>
</evidence>
<dbReference type="CDD" id="cd02259">
    <property type="entry name" value="Peptidase_C39_like"/>
    <property type="match status" value="1"/>
</dbReference>
<feature type="region of interest" description="Disordered" evidence="7">
    <location>
        <begin position="1"/>
        <end position="42"/>
    </location>
</feature>
<accession>A0ABX0JQY1</accession>
<feature type="region of interest" description="Disordered" evidence="7">
    <location>
        <begin position="752"/>
        <end position="771"/>
    </location>
</feature>
<feature type="compositionally biased region" description="Basic and acidic residues" evidence="7">
    <location>
        <begin position="1"/>
        <end position="28"/>
    </location>
</feature>
<feature type="domain" description="ABC transmembrane type-1" evidence="10">
    <location>
        <begin position="199"/>
        <end position="480"/>
    </location>
</feature>
<evidence type="ECO:0000259" key="10">
    <source>
        <dbReference type="PROSITE" id="PS50929"/>
    </source>
</evidence>
<dbReference type="InterPro" id="IPR017871">
    <property type="entry name" value="ABC_transporter-like_CS"/>
</dbReference>
<feature type="transmembrane region" description="Helical" evidence="8">
    <location>
        <begin position="233"/>
        <end position="252"/>
    </location>
</feature>
<dbReference type="GO" id="GO:0005524">
    <property type="term" value="F:ATP binding"/>
    <property type="evidence" value="ECO:0007669"/>
    <property type="project" value="UniProtKB-KW"/>
</dbReference>
<dbReference type="InterPro" id="IPR036640">
    <property type="entry name" value="ABC1_TM_sf"/>
</dbReference>
<dbReference type="PROSITE" id="PS50893">
    <property type="entry name" value="ABC_TRANSPORTER_2"/>
    <property type="match status" value="1"/>
</dbReference>
<comment type="caution">
    <text evidence="11">The sequence shown here is derived from an EMBL/GenBank/DDBJ whole genome shotgun (WGS) entry which is preliminary data.</text>
</comment>
<name>A0ABX0JQY1_9PROT</name>
<organism evidence="11 12">
    <name type="scientific">Acetobacter musti</name>
    <dbReference type="NCBI Taxonomy" id="864732"/>
    <lineage>
        <taxon>Bacteria</taxon>
        <taxon>Pseudomonadati</taxon>
        <taxon>Pseudomonadota</taxon>
        <taxon>Alphaproteobacteria</taxon>
        <taxon>Acetobacterales</taxon>
        <taxon>Acetobacteraceae</taxon>
        <taxon>Acetobacter</taxon>
    </lineage>
</organism>
<feature type="transmembrane region" description="Helical" evidence="8">
    <location>
        <begin position="199"/>
        <end position="221"/>
    </location>
</feature>
<sequence length="771" mass="85008">MFCRGRSVDSADHAHGAPDPDGHSRDASEGTGTGSLPDRTERPSPVIIRLRAVIAAAHFHGLELDIRDFMAEPGEPVPSPATLTRWLNDQGAVAKAMRIKWRYLVRMSNSPPIVLMFRDGSAALMVNADAERGVVWLRDPLSDEGQPPVPVDEMRLTQVWTGDILLIKRRRDQNEADAPINAAWLAKMVLREKRSLRDIAISSMTLSVLQIFPPLIVMQVIDRVVNNRSMATLVSIVAIVLVLSFYEVLLSYGRRELTLVLTTRIDTRISLHIFTRLLALPLEYFERQQAGNIIGRVMAIYKVRDFMTGRLMSTFLDMFTLVVILPFLFYLSSTLAWMTVAASGLIGLIVVIFMGPMGRIYGRMVKADMERSSVMYESVAGIRTIKTLALEPARKQEWDVKTADVVRWKLAAGRMANWPMTLSMPLEMFINRGIILVGAYLVLTNVSSVGVGALVAFMMLGGRVASPLTNLAKLLDDMNEVTTSLGEAGSVLNQPTETKALTTGMRPRIKGALSFIDVNFSYPGSTGKALNDVCFEIPAGTMLGLVGRSGSGKSTITRLLQGVSRSYTGYLKLDGVDLREINLNHLRRSFGVVLQDNFLFRGTIRDNITAGRPGLTIDDVVRAARLAGAEEFIERMPAGYETWIEEGSTNISGGQRQRLAIARAVISDPKLMILDEATSALDPESEALVNANLERIGKGRTMVIVSHRLSSLVNCDQILVMERGQVADIGPHEVLLERCAIYRTLWMQQNRHTSSRGAQKDDAASLIADGD</sequence>
<dbReference type="SUPFAM" id="SSF90123">
    <property type="entry name" value="ABC transporter transmembrane region"/>
    <property type="match status" value="1"/>
</dbReference>
<comment type="subcellular location">
    <subcellularLocation>
        <location evidence="1">Cell membrane</location>
        <topology evidence="1">Multi-pass membrane protein</topology>
    </subcellularLocation>
</comment>
<evidence type="ECO:0000313" key="12">
    <source>
        <dbReference type="Proteomes" id="UP000635278"/>
    </source>
</evidence>
<dbReference type="CDD" id="cd18783">
    <property type="entry name" value="ABC_6TM_PrtD_LapB_HlyB_like"/>
    <property type="match status" value="1"/>
</dbReference>
<dbReference type="PANTHER" id="PTHR43394:SF1">
    <property type="entry name" value="ATP-BINDING CASSETTE SUB-FAMILY B MEMBER 10, MITOCHONDRIAL"/>
    <property type="match status" value="1"/>
</dbReference>
<evidence type="ECO:0000256" key="6">
    <source>
        <dbReference type="ARBA" id="ARBA00023136"/>
    </source>
</evidence>
<feature type="transmembrane region" description="Helical" evidence="8">
    <location>
        <begin position="434"/>
        <end position="460"/>
    </location>
</feature>
<keyword evidence="4 11" id="KW-0067">ATP-binding</keyword>
<protein>
    <submittedName>
        <fullName evidence="11">ATP-binding cassette domain-containing protein</fullName>
    </submittedName>
</protein>
<dbReference type="Gene3D" id="1.20.1560.10">
    <property type="entry name" value="ABC transporter type 1, transmembrane domain"/>
    <property type="match status" value="1"/>
</dbReference>
<dbReference type="InterPro" id="IPR027417">
    <property type="entry name" value="P-loop_NTPase"/>
</dbReference>
<dbReference type="PROSITE" id="PS50929">
    <property type="entry name" value="ABC_TM1F"/>
    <property type="match status" value="1"/>
</dbReference>
<evidence type="ECO:0000256" key="8">
    <source>
        <dbReference type="SAM" id="Phobius"/>
    </source>
</evidence>
<dbReference type="InterPro" id="IPR003593">
    <property type="entry name" value="AAA+_ATPase"/>
</dbReference>
<dbReference type="PANTHER" id="PTHR43394">
    <property type="entry name" value="ATP-DEPENDENT PERMEASE MDL1, MITOCHONDRIAL"/>
    <property type="match status" value="1"/>
</dbReference>
<proteinExistence type="predicted"/>
<keyword evidence="12" id="KW-1185">Reference proteome</keyword>
<keyword evidence="2 8" id="KW-0812">Transmembrane</keyword>
<dbReference type="SMART" id="SM00382">
    <property type="entry name" value="AAA"/>
    <property type="match status" value="1"/>
</dbReference>
<evidence type="ECO:0000256" key="1">
    <source>
        <dbReference type="ARBA" id="ARBA00004651"/>
    </source>
</evidence>
<dbReference type="InterPro" id="IPR039421">
    <property type="entry name" value="Type_1_exporter"/>
</dbReference>
<keyword evidence="6 8" id="KW-0472">Membrane</keyword>
<dbReference type="Gene3D" id="3.40.50.300">
    <property type="entry name" value="P-loop containing nucleotide triphosphate hydrolases"/>
    <property type="match status" value="1"/>
</dbReference>
<dbReference type="Gene3D" id="3.90.70.10">
    <property type="entry name" value="Cysteine proteinases"/>
    <property type="match status" value="1"/>
</dbReference>
<evidence type="ECO:0000259" key="9">
    <source>
        <dbReference type="PROSITE" id="PS50893"/>
    </source>
</evidence>
<feature type="transmembrane region" description="Helical" evidence="8">
    <location>
        <begin position="311"/>
        <end position="329"/>
    </location>
</feature>
<feature type="transmembrane region" description="Helical" evidence="8">
    <location>
        <begin position="335"/>
        <end position="354"/>
    </location>
</feature>
<feature type="domain" description="ABC transporter" evidence="9">
    <location>
        <begin position="513"/>
        <end position="748"/>
    </location>
</feature>
<dbReference type="EMBL" id="WOTB01000007">
    <property type="protein sequence ID" value="NHN84453.1"/>
    <property type="molecule type" value="Genomic_DNA"/>
</dbReference>
<evidence type="ECO:0000256" key="4">
    <source>
        <dbReference type="ARBA" id="ARBA00022840"/>
    </source>
</evidence>
<dbReference type="SUPFAM" id="SSF52540">
    <property type="entry name" value="P-loop containing nucleoside triphosphate hydrolases"/>
    <property type="match status" value="1"/>
</dbReference>
<evidence type="ECO:0000256" key="2">
    <source>
        <dbReference type="ARBA" id="ARBA00022692"/>
    </source>
</evidence>
<dbReference type="InterPro" id="IPR003439">
    <property type="entry name" value="ABC_transporter-like_ATP-bd"/>
</dbReference>
<dbReference type="Pfam" id="PF00664">
    <property type="entry name" value="ABC_membrane"/>
    <property type="match status" value="1"/>
</dbReference>
<reference evidence="11 12" key="1">
    <citation type="journal article" date="2020" name="Int. J. Syst. Evol. Microbiol.">
        <title>Novel acetic acid bacteria from cider fermentations: Acetobacter conturbans sp. nov. and Acetobacter fallax sp. nov.</title>
        <authorList>
            <person name="Sombolestani A.S."/>
            <person name="Cleenwerck I."/>
            <person name="Cnockaert M."/>
            <person name="Borremans W."/>
            <person name="Wieme A.D."/>
            <person name="De Vuyst L."/>
            <person name="Vandamme P."/>
        </authorList>
    </citation>
    <scope>NUCLEOTIDE SEQUENCE [LARGE SCALE GENOMIC DNA]</scope>
    <source>
        <strain evidence="11 12">LMG 30640</strain>
    </source>
</reference>
<evidence type="ECO:0000256" key="7">
    <source>
        <dbReference type="SAM" id="MobiDB-lite"/>
    </source>
</evidence>
<keyword evidence="5 8" id="KW-1133">Transmembrane helix</keyword>
<dbReference type="InterPro" id="IPR011527">
    <property type="entry name" value="ABC1_TM_dom"/>
</dbReference>
<gene>
    <name evidence="11" type="ORF">GOB93_07315</name>
</gene>
<dbReference type="Pfam" id="PF00005">
    <property type="entry name" value="ABC_tran"/>
    <property type="match status" value="1"/>
</dbReference>
<dbReference type="Proteomes" id="UP000635278">
    <property type="component" value="Unassembled WGS sequence"/>
</dbReference>